<dbReference type="AlphaFoldDB" id="A0A061H0E7"/>
<accession>A0A061H0E7</accession>
<feature type="domain" description="NFD4 C-terminal" evidence="2">
    <location>
        <begin position="1"/>
        <end position="31"/>
    </location>
</feature>
<sequence length="97" mass="10288">MVPTRGAFFLLVNTTNLSLYISTAIIGACTQEQSLPFPYLLTTAFSCLIPGPSPDALDLQMAQARAVTSPIVLRNSDPLHVGASQVKMQQGNPLCGP</sequence>
<dbReference type="EMBL" id="CM001887">
    <property type="protein sequence ID" value="EOY34654.1"/>
    <property type="molecule type" value="Genomic_DNA"/>
</dbReference>
<keyword evidence="4" id="KW-1185">Reference proteome</keyword>
<dbReference type="InParanoid" id="A0A061H0E7"/>
<proteinExistence type="predicted"/>
<dbReference type="Pfam" id="PF23262">
    <property type="entry name" value="NFD4_C"/>
    <property type="match status" value="1"/>
</dbReference>
<evidence type="ECO:0000256" key="1">
    <source>
        <dbReference type="SAM" id="SignalP"/>
    </source>
</evidence>
<dbReference type="PROSITE" id="PS51257">
    <property type="entry name" value="PROKAR_LIPOPROTEIN"/>
    <property type="match status" value="1"/>
</dbReference>
<dbReference type="Proteomes" id="UP000026915">
    <property type="component" value="Chromosome 9"/>
</dbReference>
<dbReference type="HOGENOM" id="CLU_2350928_0_0_1"/>
<organism evidence="3 4">
    <name type="scientific">Theobroma cacao</name>
    <name type="common">Cacao</name>
    <name type="synonym">Cocoa</name>
    <dbReference type="NCBI Taxonomy" id="3641"/>
    <lineage>
        <taxon>Eukaryota</taxon>
        <taxon>Viridiplantae</taxon>
        <taxon>Streptophyta</taxon>
        <taxon>Embryophyta</taxon>
        <taxon>Tracheophyta</taxon>
        <taxon>Spermatophyta</taxon>
        <taxon>Magnoliopsida</taxon>
        <taxon>eudicotyledons</taxon>
        <taxon>Gunneridae</taxon>
        <taxon>Pentapetalae</taxon>
        <taxon>rosids</taxon>
        <taxon>malvids</taxon>
        <taxon>Malvales</taxon>
        <taxon>Malvaceae</taxon>
        <taxon>Byttnerioideae</taxon>
        <taxon>Theobroma</taxon>
    </lineage>
</organism>
<evidence type="ECO:0000313" key="3">
    <source>
        <dbReference type="EMBL" id="EOY34654.1"/>
    </source>
</evidence>
<keyword evidence="1" id="KW-0732">Signal</keyword>
<protein>
    <recommendedName>
        <fullName evidence="2">NFD4 C-terminal domain-containing protein</fullName>
    </recommendedName>
</protein>
<reference evidence="3 4" key="1">
    <citation type="journal article" date="2013" name="Genome Biol.">
        <title>The genome sequence of the most widely cultivated cacao type and its use to identify candidate genes regulating pod color.</title>
        <authorList>
            <person name="Motamayor J.C."/>
            <person name="Mockaitis K."/>
            <person name="Schmutz J."/>
            <person name="Haiminen N."/>
            <person name="Iii D.L."/>
            <person name="Cornejo O."/>
            <person name="Findley S.D."/>
            <person name="Zheng P."/>
            <person name="Utro F."/>
            <person name="Royaert S."/>
            <person name="Saski C."/>
            <person name="Jenkins J."/>
            <person name="Podicheti R."/>
            <person name="Zhao M."/>
            <person name="Scheffler B.E."/>
            <person name="Stack J.C."/>
            <person name="Feltus F.A."/>
            <person name="Mustiga G.M."/>
            <person name="Amores F."/>
            <person name="Phillips W."/>
            <person name="Marelli J.P."/>
            <person name="May G.D."/>
            <person name="Shapiro H."/>
            <person name="Ma J."/>
            <person name="Bustamante C.D."/>
            <person name="Schnell R.J."/>
            <person name="Main D."/>
            <person name="Gilbert D."/>
            <person name="Parida L."/>
            <person name="Kuhn D.N."/>
        </authorList>
    </citation>
    <scope>NUCLEOTIDE SEQUENCE [LARGE SCALE GENOMIC DNA]</scope>
    <source>
        <strain evidence="4">cv. Matina 1-6</strain>
    </source>
</reference>
<gene>
    <name evidence="3" type="ORF">TCM_042254</name>
</gene>
<feature type="chain" id="PRO_5001599551" description="NFD4 C-terminal domain-containing protein" evidence="1">
    <location>
        <begin position="19"/>
        <end position="97"/>
    </location>
</feature>
<dbReference type="InterPro" id="IPR056555">
    <property type="entry name" value="NFD4_C"/>
</dbReference>
<dbReference type="Gramene" id="EOY34654">
    <property type="protein sequence ID" value="EOY34654"/>
    <property type="gene ID" value="TCM_042254"/>
</dbReference>
<evidence type="ECO:0000313" key="4">
    <source>
        <dbReference type="Proteomes" id="UP000026915"/>
    </source>
</evidence>
<feature type="signal peptide" evidence="1">
    <location>
        <begin position="1"/>
        <end position="18"/>
    </location>
</feature>
<name>A0A061H0E7_THECC</name>
<evidence type="ECO:0000259" key="2">
    <source>
        <dbReference type="Pfam" id="PF23262"/>
    </source>
</evidence>